<dbReference type="STRING" id="244447.ENSCSEP00000001856"/>
<dbReference type="Proteomes" id="UP000265120">
    <property type="component" value="Chromosome 3"/>
</dbReference>
<dbReference type="AlphaFoldDB" id="A0A3P8UMH7"/>
<dbReference type="Ensembl" id="ENSCSET00000001888.1">
    <property type="protein sequence ID" value="ENSCSEP00000001856.1"/>
    <property type="gene ID" value="ENSCSEG00000001259.1"/>
</dbReference>
<dbReference type="Gene3D" id="2.40.50.140">
    <property type="entry name" value="Nucleic acid-binding proteins"/>
    <property type="match status" value="1"/>
</dbReference>
<reference evidence="2 3" key="1">
    <citation type="journal article" date="2014" name="Nat. Genet.">
        <title>Whole-genome sequence of a flatfish provides insights into ZW sex chromosome evolution and adaptation to a benthic lifestyle.</title>
        <authorList>
            <person name="Chen S."/>
            <person name="Zhang G."/>
            <person name="Shao C."/>
            <person name="Huang Q."/>
            <person name="Liu G."/>
            <person name="Zhang P."/>
            <person name="Song W."/>
            <person name="An N."/>
            <person name="Chalopin D."/>
            <person name="Volff J.N."/>
            <person name="Hong Y."/>
            <person name="Li Q."/>
            <person name="Sha Z."/>
            <person name="Zhou H."/>
            <person name="Xie M."/>
            <person name="Yu Q."/>
            <person name="Liu Y."/>
            <person name="Xiang H."/>
            <person name="Wang N."/>
            <person name="Wu K."/>
            <person name="Yang C."/>
            <person name="Zhou Q."/>
            <person name="Liao X."/>
            <person name="Yang L."/>
            <person name="Hu Q."/>
            <person name="Zhang J."/>
            <person name="Meng L."/>
            <person name="Jin L."/>
            <person name="Tian Y."/>
            <person name="Lian J."/>
            <person name="Yang J."/>
            <person name="Miao G."/>
            <person name="Liu S."/>
            <person name="Liang Z."/>
            <person name="Yan F."/>
            <person name="Li Y."/>
            <person name="Sun B."/>
            <person name="Zhang H."/>
            <person name="Zhang J."/>
            <person name="Zhu Y."/>
            <person name="Du M."/>
            <person name="Zhao Y."/>
            <person name="Schartl M."/>
            <person name="Tang Q."/>
            <person name="Wang J."/>
        </authorList>
    </citation>
    <scope>NUCLEOTIDE SEQUENCE</scope>
</reference>
<proteinExistence type="predicted"/>
<evidence type="ECO:0000313" key="3">
    <source>
        <dbReference type="Proteomes" id="UP000265120"/>
    </source>
</evidence>
<evidence type="ECO:0000313" key="2">
    <source>
        <dbReference type="Ensembl" id="ENSCSEP00000001856.1"/>
    </source>
</evidence>
<dbReference type="SUPFAM" id="SSF50249">
    <property type="entry name" value="Nucleic acid-binding proteins"/>
    <property type="match status" value="1"/>
</dbReference>
<evidence type="ECO:0000256" key="1">
    <source>
        <dbReference type="SAM" id="MobiDB-lite"/>
    </source>
</evidence>
<feature type="compositionally biased region" description="Polar residues" evidence="1">
    <location>
        <begin position="79"/>
        <end position="91"/>
    </location>
</feature>
<feature type="compositionally biased region" description="Basic and acidic residues" evidence="1">
    <location>
        <begin position="53"/>
        <end position="63"/>
    </location>
</feature>
<feature type="compositionally biased region" description="Basic and acidic residues" evidence="1">
    <location>
        <begin position="112"/>
        <end position="129"/>
    </location>
</feature>
<dbReference type="InParanoid" id="A0A3P8UMH7"/>
<reference evidence="2" key="2">
    <citation type="submission" date="2025-08" db="UniProtKB">
        <authorList>
            <consortium name="Ensembl"/>
        </authorList>
    </citation>
    <scope>IDENTIFICATION</scope>
</reference>
<organism evidence="2 3">
    <name type="scientific">Cynoglossus semilaevis</name>
    <name type="common">Tongue sole</name>
    <dbReference type="NCBI Taxonomy" id="244447"/>
    <lineage>
        <taxon>Eukaryota</taxon>
        <taxon>Metazoa</taxon>
        <taxon>Chordata</taxon>
        <taxon>Craniata</taxon>
        <taxon>Vertebrata</taxon>
        <taxon>Euteleostomi</taxon>
        <taxon>Actinopterygii</taxon>
        <taxon>Neopterygii</taxon>
        <taxon>Teleostei</taxon>
        <taxon>Neoteleostei</taxon>
        <taxon>Acanthomorphata</taxon>
        <taxon>Carangaria</taxon>
        <taxon>Pleuronectiformes</taxon>
        <taxon>Pleuronectoidei</taxon>
        <taxon>Cynoglossidae</taxon>
        <taxon>Cynoglossinae</taxon>
        <taxon>Cynoglossus</taxon>
    </lineage>
</organism>
<keyword evidence="3" id="KW-1185">Reference proteome</keyword>
<protein>
    <submittedName>
        <fullName evidence="2">Uncharacterized protein</fullName>
    </submittedName>
</protein>
<dbReference type="InterPro" id="IPR012340">
    <property type="entry name" value="NA-bd_OB-fold"/>
</dbReference>
<name>A0A3P8UMH7_CYNSE</name>
<accession>A0A3P8UMH7</accession>
<sequence length="246" mass="26923">PLTIALPLVDSMVSLSSPTLPLEQQGHDVEHKPEYQEINVVGEKSMLLQNEKVRKDSEKMKKQSREKKVRWAPAPTCEPNVNRTPKSTVSKSCAPAPSVSHVPALQSLNNEGENKLPDDKELKGTESPPVREDVSVGVAQLDLLGGHIVSTEKNSDADSLHQVDVGGTSARSVLSPSPKHVHLDQRKTLSLLCNLRPAKIGGINLDFALCTLPTKHYLKHVAESLLPFLKHGRFPAGLKQKREDVT</sequence>
<reference evidence="2" key="3">
    <citation type="submission" date="2025-09" db="UniProtKB">
        <authorList>
            <consortium name="Ensembl"/>
        </authorList>
    </citation>
    <scope>IDENTIFICATION</scope>
</reference>
<feature type="region of interest" description="Disordered" evidence="1">
    <location>
        <begin position="53"/>
        <end position="129"/>
    </location>
</feature>